<sequence length="515" mass="59222">MEKLIAELNKNFNNNFTFLKIYDVEYTLSAKTCTFTLMYPETVGEISNEDRKKIYEFIKNYLNLNGKLFLKFRKSYLDKEFILKEILQFVKNNYFSVFSYVKNENFLIENNNCYINITIKLAKNIFENIDDAKFEKELTDYLNSRFCAEFSVNILKTEEVEFTGVIEKRLEKVLEDNRVEKTPRYKVLESVMLVGKEFYFEPEYIGNIKGEKTSVILAGRVQNINKKTFTKKGKTPIEKAYYTFILNEGKESINVVYFCPKSNEDKMDKLINGDTIVLMGDIKNGYSGSLTMYARSIALCEMPANIYEKEADKPVKVMQHGYKVVSPEKVLSLEQGNLFAIGPVYNKHIYDNNFVVFDVETTGLDADTCEIIEIGAAKIENGKITEKFQTLIKPSKPISDLITNLTGIDNSMIEDAPNIEDVIKDFHYFCENTILVGYNVSFDIKFVQNAGRPVDCPFNNEIEDAMALAREKLRLGNYKLKTVVNELDIKLDNAHRAYNDALATAKAYLKLNEIG</sequence>
<dbReference type="SUPFAM" id="SSF53098">
    <property type="entry name" value="Ribonuclease H-like"/>
    <property type="match status" value="1"/>
</dbReference>
<dbReference type="InterPro" id="IPR013520">
    <property type="entry name" value="Ribonucl_H"/>
</dbReference>
<evidence type="ECO:0000313" key="4">
    <source>
        <dbReference type="Proteomes" id="UP000886861"/>
    </source>
</evidence>
<reference evidence="3" key="2">
    <citation type="journal article" date="2021" name="PeerJ">
        <title>Extensive microbial diversity within the chicken gut microbiome revealed by metagenomics and culture.</title>
        <authorList>
            <person name="Gilroy R."/>
            <person name="Ravi A."/>
            <person name="Getino M."/>
            <person name="Pursley I."/>
            <person name="Horton D.L."/>
            <person name="Alikhan N.F."/>
            <person name="Baker D."/>
            <person name="Gharbi K."/>
            <person name="Hall N."/>
            <person name="Watson M."/>
            <person name="Adriaenssens E.M."/>
            <person name="Foster-Nyarko E."/>
            <person name="Jarju S."/>
            <person name="Secka A."/>
            <person name="Antonio M."/>
            <person name="Oren A."/>
            <person name="Chaudhuri R.R."/>
            <person name="La Ragione R."/>
            <person name="Hildebrand F."/>
            <person name="Pallen M.J."/>
        </authorList>
    </citation>
    <scope>NUCLEOTIDE SEQUENCE</scope>
    <source>
        <strain evidence="3">CHK186-9395</strain>
    </source>
</reference>
<dbReference type="PANTHER" id="PTHR30231:SF41">
    <property type="entry name" value="DNA POLYMERASE III SUBUNIT EPSILON"/>
    <property type="match status" value="1"/>
</dbReference>
<keyword evidence="1" id="KW-0540">Nuclease</keyword>
<name>A0A9D1NEJ6_9FIRM</name>
<accession>A0A9D1NEJ6</accession>
<dbReference type="Gene3D" id="2.40.50.140">
    <property type="entry name" value="Nucleic acid-binding proteins"/>
    <property type="match status" value="1"/>
</dbReference>
<keyword evidence="1" id="KW-0378">Hydrolase</keyword>
<dbReference type="InterPro" id="IPR036397">
    <property type="entry name" value="RNaseH_sf"/>
</dbReference>
<protein>
    <submittedName>
        <fullName evidence="3">Ribonuclease H-like domain-containing protein</fullName>
    </submittedName>
</protein>
<proteinExistence type="predicted"/>
<reference evidence="3" key="1">
    <citation type="submission" date="2020-10" db="EMBL/GenBank/DDBJ databases">
        <authorList>
            <person name="Gilroy R."/>
        </authorList>
    </citation>
    <scope>NUCLEOTIDE SEQUENCE</scope>
    <source>
        <strain evidence="3">CHK186-9395</strain>
    </source>
</reference>
<dbReference type="GO" id="GO:0003887">
    <property type="term" value="F:DNA-directed DNA polymerase activity"/>
    <property type="evidence" value="ECO:0007669"/>
    <property type="project" value="InterPro"/>
</dbReference>
<dbReference type="GO" id="GO:0045004">
    <property type="term" value="P:DNA replication proofreading"/>
    <property type="evidence" value="ECO:0007669"/>
    <property type="project" value="TreeGrafter"/>
</dbReference>
<dbReference type="AlphaFoldDB" id="A0A9D1NEJ6"/>
<gene>
    <name evidence="3" type="ORF">IAA62_03530</name>
</gene>
<dbReference type="CDD" id="cd06127">
    <property type="entry name" value="DEDDh"/>
    <property type="match status" value="1"/>
</dbReference>
<dbReference type="FunFam" id="3.30.420.10:FF:000045">
    <property type="entry name" value="3'-5' exonuclease DinG"/>
    <property type="match status" value="1"/>
</dbReference>
<organism evidence="3 4">
    <name type="scientific">Candidatus Caccopulliclostridium gallistercoris</name>
    <dbReference type="NCBI Taxonomy" id="2840719"/>
    <lineage>
        <taxon>Bacteria</taxon>
        <taxon>Bacillati</taxon>
        <taxon>Bacillota</taxon>
        <taxon>Clostridia</taxon>
        <taxon>Candidatus Caccopulliclostridium</taxon>
    </lineage>
</organism>
<dbReference type="Proteomes" id="UP000886861">
    <property type="component" value="Unassembled WGS sequence"/>
</dbReference>
<dbReference type="EMBL" id="DVOJ01000013">
    <property type="protein sequence ID" value="HIV01605.1"/>
    <property type="molecule type" value="Genomic_DNA"/>
</dbReference>
<dbReference type="NCBIfam" id="TIGR00573">
    <property type="entry name" value="dnaq"/>
    <property type="match status" value="1"/>
</dbReference>
<dbReference type="Gene3D" id="3.30.420.10">
    <property type="entry name" value="Ribonuclease H-like superfamily/Ribonuclease H"/>
    <property type="match status" value="1"/>
</dbReference>
<dbReference type="Pfam" id="PF00929">
    <property type="entry name" value="RNase_T"/>
    <property type="match status" value="1"/>
</dbReference>
<comment type="caution">
    <text evidence="3">The sequence shown here is derived from an EMBL/GenBank/DDBJ whole genome shotgun (WGS) entry which is preliminary data.</text>
</comment>
<evidence type="ECO:0000313" key="3">
    <source>
        <dbReference type="EMBL" id="HIV01605.1"/>
    </source>
</evidence>
<feature type="domain" description="Exonuclease" evidence="2">
    <location>
        <begin position="353"/>
        <end position="515"/>
    </location>
</feature>
<dbReference type="InterPro" id="IPR012340">
    <property type="entry name" value="NA-bd_OB-fold"/>
</dbReference>
<dbReference type="GO" id="GO:0005829">
    <property type="term" value="C:cytosol"/>
    <property type="evidence" value="ECO:0007669"/>
    <property type="project" value="TreeGrafter"/>
</dbReference>
<dbReference type="InterPro" id="IPR006054">
    <property type="entry name" value="DnaQ"/>
</dbReference>
<keyword evidence="1" id="KW-0269">Exonuclease</keyword>
<dbReference type="GO" id="GO:0008408">
    <property type="term" value="F:3'-5' exonuclease activity"/>
    <property type="evidence" value="ECO:0007669"/>
    <property type="project" value="TreeGrafter"/>
</dbReference>
<dbReference type="GO" id="GO:0003677">
    <property type="term" value="F:DNA binding"/>
    <property type="evidence" value="ECO:0007669"/>
    <property type="project" value="InterPro"/>
</dbReference>
<evidence type="ECO:0000256" key="1">
    <source>
        <dbReference type="ARBA" id="ARBA00022839"/>
    </source>
</evidence>
<evidence type="ECO:0000259" key="2">
    <source>
        <dbReference type="SMART" id="SM00479"/>
    </source>
</evidence>
<dbReference type="SMART" id="SM00479">
    <property type="entry name" value="EXOIII"/>
    <property type="match status" value="1"/>
</dbReference>
<dbReference type="PANTHER" id="PTHR30231">
    <property type="entry name" value="DNA POLYMERASE III SUBUNIT EPSILON"/>
    <property type="match status" value="1"/>
</dbReference>
<dbReference type="InterPro" id="IPR012337">
    <property type="entry name" value="RNaseH-like_sf"/>
</dbReference>